<accession>A0A061B9M9</accession>
<dbReference type="InterPro" id="IPR028364">
    <property type="entry name" value="Ribosomal_uL1/biogenesis"/>
</dbReference>
<dbReference type="VEuPathDB" id="FungiDB:BON22_5292"/>
<evidence type="ECO:0000256" key="1">
    <source>
        <dbReference type="SAM" id="MobiDB-lite"/>
    </source>
</evidence>
<dbReference type="AlphaFoldDB" id="A0A061B9M9"/>
<dbReference type="OrthoDB" id="10251727at2759"/>
<dbReference type="InterPro" id="IPR023674">
    <property type="entry name" value="Ribosomal_uL1-like"/>
</dbReference>
<gene>
    <name evidence="2" type="ORF">CYFA0S_21e01464g</name>
</gene>
<feature type="compositionally biased region" description="Basic residues" evidence="1">
    <location>
        <begin position="343"/>
        <end position="353"/>
    </location>
</feature>
<sequence>MDVSKIKVNEEEKHQSTNLVEINKIQKALSELKKFITKKQEEQESGNQLFEDNLVNHIQISITKKDLFTTKKTFKPKMIKIENRPKTEETPSVALLVRDNIIDKDLLEQIESSELNEIIGEIIPGVELKTTYKQFEKRRQLYSKYDIFLADDALVTSLPKLMGKTFYDSKKIPVPIKIGDKFNIKTVTNQVKKAQNSVIYTLPRSNNLVISLGDVESVNENVIEQVIKHFENEEIKGIFLKSNDSPALPLYEKEDAYTAEDVAEPVKTIAAASTTTTTAIEGLPENIKLSSFEKGLMELVQDEDVPQLLASKIKKSQQKAKAIAKKEKKDEKKKNVKVDAKNKVTKKTVKAKK</sequence>
<evidence type="ECO:0000313" key="2">
    <source>
        <dbReference type="EMBL" id="CDR46041.1"/>
    </source>
</evidence>
<dbReference type="Gene3D" id="3.40.50.790">
    <property type="match status" value="1"/>
</dbReference>
<dbReference type="InterPro" id="IPR016095">
    <property type="entry name" value="Ribosomal_uL1_3-a/b-sand"/>
</dbReference>
<protein>
    <submittedName>
        <fullName evidence="2">CYFA0S21e01464g1_1</fullName>
    </submittedName>
</protein>
<dbReference type="PhylomeDB" id="A0A061B9M9"/>
<dbReference type="SUPFAM" id="SSF56808">
    <property type="entry name" value="Ribosomal protein L1"/>
    <property type="match status" value="1"/>
</dbReference>
<proteinExistence type="predicted"/>
<dbReference type="CDD" id="cd00403">
    <property type="entry name" value="Ribosomal_L1"/>
    <property type="match status" value="1"/>
</dbReference>
<name>A0A061B9M9_CYBFA</name>
<feature type="compositionally biased region" description="Basic and acidic residues" evidence="1">
    <location>
        <begin position="324"/>
        <end position="342"/>
    </location>
</feature>
<reference evidence="2" key="1">
    <citation type="journal article" date="2014" name="Genome Announc.">
        <title>Genome sequence of the yeast Cyberlindnera fabianii (Hansenula fabianii).</title>
        <authorList>
            <person name="Freel K.C."/>
            <person name="Sarilar V."/>
            <person name="Neuveglise C."/>
            <person name="Devillers H."/>
            <person name="Friedrich A."/>
            <person name="Schacherer J."/>
        </authorList>
    </citation>
    <scope>NUCLEOTIDE SEQUENCE</scope>
    <source>
        <strain evidence="2">YJS4271</strain>
    </source>
</reference>
<dbReference type="Pfam" id="PF00687">
    <property type="entry name" value="Ribosomal_L1"/>
    <property type="match status" value="1"/>
</dbReference>
<organism evidence="2">
    <name type="scientific">Cyberlindnera fabianii</name>
    <name type="common">Yeast</name>
    <name type="synonym">Hansenula fabianii</name>
    <dbReference type="NCBI Taxonomy" id="36022"/>
    <lineage>
        <taxon>Eukaryota</taxon>
        <taxon>Fungi</taxon>
        <taxon>Dikarya</taxon>
        <taxon>Ascomycota</taxon>
        <taxon>Saccharomycotina</taxon>
        <taxon>Saccharomycetes</taxon>
        <taxon>Phaffomycetales</taxon>
        <taxon>Phaffomycetaceae</taxon>
        <taxon>Cyberlindnera</taxon>
    </lineage>
</organism>
<feature type="region of interest" description="Disordered" evidence="1">
    <location>
        <begin position="320"/>
        <end position="353"/>
    </location>
</feature>
<dbReference type="EMBL" id="LK052906">
    <property type="protein sequence ID" value="CDR46041.1"/>
    <property type="molecule type" value="Genomic_DNA"/>
</dbReference>